<dbReference type="RefSeq" id="WP_012668277.1">
    <property type="nucleotide sequence ID" value="NZ_CP023567.1"/>
</dbReference>
<keyword evidence="1" id="KW-1133">Transmembrane helix</keyword>
<dbReference type="GeneID" id="92236866"/>
<name>A0ABY5XEK2_ERWPY</name>
<proteinExistence type="predicted"/>
<sequence length="1384" mass="157432">MPIINENIDGQKLSPPFSESTHFFRIFESTMVNCLLRKTLKFVWNNCTESCVKCCTSAHLTVKNGHCNGYNKLLTENHLVMPGDDIELSTILSEGNALIQQAEVTRELLCEKGVPKKTALSLKSKCGYIMGAAAALACTGVGAGLYVGHRAQNKRDRYSTGVQPGWNVSDTQKVNSVMNYSVPYYAALNDKRHHKRHIDHPQPILPTKNKHSGNRNLSVKPKCYTYTGNERALTKKEVACPLAAERQQPKRKKNKPSPFRYIYTDKQPAKCKTVNFKNKCHKAHADSRKNNKNKIVSPMVLKMGKTHCLCPPPDGVTVKIVPPHIDKINHQSHIFTSSKPPGTLTKTTTSGSVIITDVVDKLNPYKTGQGTFFVRPSSETDSHYGGMSEHFVAPKINHLPSAGESDATYRQSDREDVKIEKMYDFSCIDNRNEFSWAAIIRQLGRTLSYPVDTLAEESQIIYHYNLHMQGCPSNQESQELSDITRKIDSVLTQILTLLPYSQPVIVLQLIIGPALEVFADELEGKSLDSQKINDINQQILFMAKHAISFLSPKQAVNLHKKTKSISKPVPKFISSNSRLAIKLRGKDYYIFDNASGFPTIRDGLYDKSVYYNWASGEWNLLPQGAEGFYSYYNNEMIETYRNNMLDLSKEAEFVTREGFITVAEGAVDSFTKNYLYMNGRFVQITTDSVSGNDVVYPYSSAMYYPNIIRKDVLWFFEQESTKIDYDFESFLEKADVFNLVNLPMTNILTDGFSYDDYGGKYIKRKGRYYPVECTIWGDEFIKSGNLKYIISNSNSGFYIKGLRLVGSDLFVKLNRGMFISKSLRNKIEKEGEVLTGEREDENYSGKIAILNNGRKGFRLNENLYSVEFTDNADATNILLKSKNKDIKLYLLNKAVVEGRDVLPWGVDELEQYGKCLFKRSPVAASFCKHIYVTNKIKNLLKDGRGAVKPDPNKLFMVDTYFPGAYREIGTEKIFFKYNEQYFDAEWVDKGERLLSHNSLQLYKIQQLSPEKIPICRIVSVEESNRFYIATEEEEFARRALVADGTSAATFNTFKYPGIIPRLRERLESVKLDDIELKAIKESRIRNMLSAYFGDHKYEISRGLKFVNGVTNEFLIEGKISAKQHLVSASRLLDLNLNSIKEMDAKTNLGISFRLQLEAYFGRFLPKKDQAVLNAMISRYRTVMILAKGFLKESYKNNYQNILFAATEGKKVPVGGAGYHEIQTLLSAKELDKVPFMVSTFEHHTLPPVVTVFPEKLYLYNPEHQQSYRHYPTKDMSDTFIHEFTHAAAATQDYMYFTFNTDGTTKSAHDIIKEFDKNIVMKNYNDDLHFLFQQYFSSLGRDIPVDLLGFLNSNGALKSYILMNNAASYEIFVRDIAKIVPNADS</sequence>
<accession>A0ABY5XEK2</accession>
<dbReference type="Proteomes" id="UP001058553">
    <property type="component" value="Chromosome"/>
</dbReference>
<keyword evidence="3" id="KW-1185">Reference proteome</keyword>
<organism evidence="2 3">
    <name type="scientific">Erwinia pyrifoliae</name>
    <dbReference type="NCBI Taxonomy" id="79967"/>
    <lineage>
        <taxon>Bacteria</taxon>
        <taxon>Pseudomonadati</taxon>
        <taxon>Pseudomonadota</taxon>
        <taxon>Gammaproteobacteria</taxon>
        <taxon>Enterobacterales</taxon>
        <taxon>Erwiniaceae</taxon>
        <taxon>Erwinia</taxon>
    </lineage>
</organism>
<dbReference type="EMBL" id="CP103445">
    <property type="protein sequence ID" value="UWS35314.1"/>
    <property type="molecule type" value="Genomic_DNA"/>
</dbReference>
<feature type="transmembrane region" description="Helical" evidence="1">
    <location>
        <begin position="126"/>
        <end position="147"/>
    </location>
</feature>
<protein>
    <submittedName>
        <fullName evidence="2">Type III secretion system protein</fullName>
    </submittedName>
</protein>
<evidence type="ECO:0000256" key="1">
    <source>
        <dbReference type="SAM" id="Phobius"/>
    </source>
</evidence>
<gene>
    <name evidence="2" type="ORF">NYP84_09320</name>
</gene>
<keyword evidence="1" id="KW-0472">Membrane</keyword>
<evidence type="ECO:0000313" key="3">
    <source>
        <dbReference type="Proteomes" id="UP001058553"/>
    </source>
</evidence>
<reference evidence="2" key="1">
    <citation type="submission" date="2022-07" db="EMBL/GenBank/DDBJ databases">
        <title>Genetic diversity of Erwinia pyrifoliae.</title>
        <authorList>
            <person name="Park D.S."/>
            <person name="Ham H."/>
        </authorList>
    </citation>
    <scope>NUCLEOTIDE SEQUENCE</scope>
    <source>
        <strain evidence="2">CP201486</strain>
    </source>
</reference>
<evidence type="ECO:0000313" key="2">
    <source>
        <dbReference type="EMBL" id="UWS35314.1"/>
    </source>
</evidence>
<keyword evidence="1" id="KW-0812">Transmembrane</keyword>